<sequence>MTRTIAVIGGTSGIGLEIAKTVVARGDNVLLTGRDVERTTEIAASIGPNATGLALDISEPETIVEALKPCGQIHGLVLAAIERDANSVREYNIARARRLVTLKLVGYTEVVHTLLDRLEPTVDTGIVLFGGRAKDAPYPGSTTVATINGGVEGLVHSMALELAPMRVNALHPGIIGDTPFWADKPAGVIEAYESRTPGGKLATTADIVDATMFLLNNRGVSGTSLYVDRGWRLT</sequence>
<dbReference type="SUPFAM" id="SSF51735">
    <property type="entry name" value="NAD(P)-binding Rossmann-fold domains"/>
    <property type="match status" value="1"/>
</dbReference>
<dbReference type="PANTHER" id="PTHR43477">
    <property type="entry name" value="DIHYDROANTICAPSIN 7-DEHYDROGENASE"/>
    <property type="match status" value="1"/>
</dbReference>
<dbReference type="PANTHER" id="PTHR43477:SF1">
    <property type="entry name" value="DIHYDROANTICAPSIN 7-DEHYDROGENASE"/>
    <property type="match status" value="1"/>
</dbReference>
<evidence type="ECO:0000256" key="2">
    <source>
        <dbReference type="ARBA" id="ARBA00023002"/>
    </source>
</evidence>
<reference evidence="4" key="1">
    <citation type="submission" date="2015-12" db="EMBL/GenBank/DDBJ databases">
        <authorList>
            <person name="Shamseldin A."/>
            <person name="Moawad H."/>
            <person name="Abd El-Rahim W.M."/>
            <person name="Sadowsky M.J."/>
        </authorList>
    </citation>
    <scope>NUCLEOTIDE SEQUENCE [LARGE SCALE GENOMIC DNA]</scope>
    <source>
        <strain evidence="4">JAM AC0309</strain>
    </source>
</reference>
<comment type="similarity">
    <text evidence="1">Belongs to the short-chain dehydrogenases/reductases (SDR) family.</text>
</comment>
<dbReference type="Gene3D" id="3.40.50.720">
    <property type="entry name" value="NAD(P)-binding Rossmann-like Domain"/>
    <property type="match status" value="1"/>
</dbReference>
<dbReference type="AlphaFoldDB" id="A0A0U5BBW1"/>
<dbReference type="OrthoDB" id="9806974at2"/>
<dbReference type="KEGG" id="malk:MalAC0309_2395"/>
<evidence type="ECO:0000313" key="4">
    <source>
        <dbReference type="Proteomes" id="UP000218965"/>
    </source>
</evidence>
<name>A0A0U5BBW1_9MICO</name>
<proteinExistence type="inferred from homology"/>
<dbReference type="Proteomes" id="UP000218965">
    <property type="component" value="Chromosome"/>
</dbReference>
<organism evidence="3 4">
    <name type="scientific">Microcella alkaliphila</name>
    <dbReference type="NCBI Taxonomy" id="279828"/>
    <lineage>
        <taxon>Bacteria</taxon>
        <taxon>Bacillati</taxon>
        <taxon>Actinomycetota</taxon>
        <taxon>Actinomycetes</taxon>
        <taxon>Micrococcales</taxon>
        <taxon>Microbacteriaceae</taxon>
        <taxon>Microcella</taxon>
    </lineage>
</organism>
<dbReference type="EMBL" id="AP017315">
    <property type="protein sequence ID" value="BAU33236.1"/>
    <property type="molecule type" value="Genomic_DNA"/>
</dbReference>
<protein>
    <submittedName>
        <fullName evidence="3">Short-chain dehydrogenase/reductase SDR</fullName>
    </submittedName>
</protein>
<reference evidence="3 4" key="2">
    <citation type="submission" date="2016-01" db="EMBL/GenBank/DDBJ databases">
        <title>Microcella alkaliphila JAM AC0309 whole genome shotgun sequence.</title>
        <authorList>
            <person name="Kurata A."/>
            <person name="Hirose Y."/>
            <person name="Kishimoto N."/>
            <person name="Kobayashi T."/>
        </authorList>
    </citation>
    <scope>NUCLEOTIDE SEQUENCE [LARGE SCALE GENOMIC DNA]</scope>
    <source>
        <strain evidence="3 4">JAM AC0309</strain>
    </source>
</reference>
<keyword evidence="2" id="KW-0560">Oxidoreductase</keyword>
<evidence type="ECO:0000256" key="1">
    <source>
        <dbReference type="ARBA" id="ARBA00006484"/>
    </source>
</evidence>
<dbReference type="GO" id="GO:0016491">
    <property type="term" value="F:oxidoreductase activity"/>
    <property type="evidence" value="ECO:0007669"/>
    <property type="project" value="UniProtKB-KW"/>
</dbReference>
<evidence type="ECO:0000313" key="3">
    <source>
        <dbReference type="EMBL" id="BAU33236.1"/>
    </source>
</evidence>
<dbReference type="InterPro" id="IPR036291">
    <property type="entry name" value="NAD(P)-bd_dom_sf"/>
</dbReference>
<dbReference type="InterPro" id="IPR051122">
    <property type="entry name" value="SDR_DHRS6-like"/>
</dbReference>
<dbReference type="InterPro" id="IPR002347">
    <property type="entry name" value="SDR_fam"/>
</dbReference>
<accession>A0A0U5BBW1</accession>
<dbReference type="PRINTS" id="PR00081">
    <property type="entry name" value="GDHRDH"/>
</dbReference>
<dbReference type="CDD" id="cd05233">
    <property type="entry name" value="SDR_c"/>
    <property type="match status" value="1"/>
</dbReference>
<gene>
    <name evidence="3" type="ORF">MalAC0309_2395</name>
</gene>
<dbReference type="RefSeq" id="WP_096422942.1">
    <property type="nucleotide sequence ID" value="NZ_AP017315.1"/>
</dbReference>
<dbReference type="Pfam" id="PF13561">
    <property type="entry name" value="adh_short_C2"/>
    <property type="match status" value="1"/>
</dbReference>